<dbReference type="AlphaFoldDB" id="A0AAD8IKY2"/>
<keyword evidence="3" id="KW-1133">Transmembrane helix</keyword>
<keyword evidence="5" id="KW-0175">Coiled coil</keyword>
<evidence type="ECO:0000256" key="4">
    <source>
        <dbReference type="ARBA" id="ARBA00023136"/>
    </source>
</evidence>
<evidence type="ECO:0000313" key="7">
    <source>
        <dbReference type="Proteomes" id="UP001237642"/>
    </source>
</evidence>
<organism evidence="6 7">
    <name type="scientific">Heracleum sosnowskyi</name>
    <dbReference type="NCBI Taxonomy" id="360622"/>
    <lineage>
        <taxon>Eukaryota</taxon>
        <taxon>Viridiplantae</taxon>
        <taxon>Streptophyta</taxon>
        <taxon>Embryophyta</taxon>
        <taxon>Tracheophyta</taxon>
        <taxon>Spermatophyta</taxon>
        <taxon>Magnoliopsida</taxon>
        <taxon>eudicotyledons</taxon>
        <taxon>Gunneridae</taxon>
        <taxon>Pentapetalae</taxon>
        <taxon>asterids</taxon>
        <taxon>campanulids</taxon>
        <taxon>Apiales</taxon>
        <taxon>Apiaceae</taxon>
        <taxon>Apioideae</taxon>
        <taxon>apioid superclade</taxon>
        <taxon>Tordylieae</taxon>
        <taxon>Tordyliinae</taxon>
        <taxon>Heracleum</taxon>
    </lineage>
</organism>
<dbReference type="InterPro" id="IPR005178">
    <property type="entry name" value="Ostalpha/TMEM184C"/>
</dbReference>
<proteinExistence type="predicted"/>
<feature type="coiled-coil region" evidence="5">
    <location>
        <begin position="123"/>
        <end position="150"/>
    </location>
</feature>
<keyword evidence="4" id="KW-0472">Membrane</keyword>
<keyword evidence="7" id="KW-1185">Reference proteome</keyword>
<dbReference type="GO" id="GO:0016020">
    <property type="term" value="C:membrane"/>
    <property type="evidence" value="ECO:0007669"/>
    <property type="project" value="UniProtKB-SubCell"/>
</dbReference>
<reference evidence="6" key="1">
    <citation type="submission" date="2023-02" db="EMBL/GenBank/DDBJ databases">
        <title>Genome of toxic invasive species Heracleum sosnowskyi carries increased number of genes despite the absence of recent whole-genome duplications.</title>
        <authorList>
            <person name="Schelkunov M."/>
            <person name="Shtratnikova V."/>
            <person name="Makarenko M."/>
            <person name="Klepikova A."/>
            <person name="Omelchenko D."/>
            <person name="Novikova G."/>
            <person name="Obukhova E."/>
            <person name="Bogdanov V."/>
            <person name="Penin A."/>
            <person name="Logacheva M."/>
        </authorList>
    </citation>
    <scope>NUCLEOTIDE SEQUENCE</scope>
    <source>
        <strain evidence="6">Hsosn_3</strain>
        <tissue evidence="6">Leaf</tissue>
    </source>
</reference>
<dbReference type="PANTHER" id="PTHR23423">
    <property type="entry name" value="ORGANIC SOLUTE TRANSPORTER-RELATED"/>
    <property type="match status" value="1"/>
</dbReference>
<name>A0AAD8IKY2_9APIA</name>
<dbReference type="EMBL" id="JAUIZM010000005">
    <property type="protein sequence ID" value="KAK1385795.1"/>
    <property type="molecule type" value="Genomic_DNA"/>
</dbReference>
<evidence type="ECO:0000256" key="5">
    <source>
        <dbReference type="SAM" id="Coils"/>
    </source>
</evidence>
<dbReference type="Proteomes" id="UP001237642">
    <property type="component" value="Unassembled WGS sequence"/>
</dbReference>
<evidence type="ECO:0000256" key="3">
    <source>
        <dbReference type="ARBA" id="ARBA00022989"/>
    </source>
</evidence>
<comment type="subcellular location">
    <subcellularLocation>
        <location evidence="1">Membrane</location>
        <topology evidence="1">Multi-pass membrane protein</topology>
    </subcellularLocation>
</comment>
<sequence>MKASRSCRLETRSFTSSDWDLLIFVYCYCLVNSVYSKTKIELMKSIHFFHKKGVEMQQQTAKVSLALYSLVLFYHVFAKELAPHNPLSKFLCVKGVVFFYYRQGTSKRYELREGKAFKGFEQRKKEKSLIAELQNKKKRVNKKIAELEEKV</sequence>
<evidence type="ECO:0000256" key="2">
    <source>
        <dbReference type="ARBA" id="ARBA00022692"/>
    </source>
</evidence>
<evidence type="ECO:0000313" key="6">
    <source>
        <dbReference type="EMBL" id="KAK1385795.1"/>
    </source>
</evidence>
<evidence type="ECO:0000256" key="1">
    <source>
        <dbReference type="ARBA" id="ARBA00004141"/>
    </source>
</evidence>
<keyword evidence="2" id="KW-0812">Transmembrane</keyword>
<gene>
    <name evidence="6" type="ORF">POM88_023530</name>
</gene>
<comment type="caution">
    <text evidence="6">The sequence shown here is derived from an EMBL/GenBank/DDBJ whole genome shotgun (WGS) entry which is preliminary data.</text>
</comment>
<accession>A0AAD8IKY2</accession>
<protein>
    <submittedName>
        <fullName evidence="6">Uncharacterized protein</fullName>
    </submittedName>
</protein>
<reference evidence="6" key="2">
    <citation type="submission" date="2023-05" db="EMBL/GenBank/DDBJ databases">
        <authorList>
            <person name="Schelkunov M.I."/>
        </authorList>
    </citation>
    <scope>NUCLEOTIDE SEQUENCE</scope>
    <source>
        <strain evidence="6">Hsosn_3</strain>
        <tissue evidence="6">Leaf</tissue>
    </source>
</reference>
<dbReference type="Pfam" id="PF03619">
    <property type="entry name" value="Solute_trans_a"/>
    <property type="match status" value="1"/>
</dbReference>